<dbReference type="GO" id="GO:0003677">
    <property type="term" value="F:DNA binding"/>
    <property type="evidence" value="ECO:0007669"/>
    <property type="project" value="UniProtKB-KW"/>
</dbReference>
<evidence type="ECO:0000313" key="5">
    <source>
        <dbReference type="EMBL" id="PZV34703.1"/>
    </source>
</evidence>
<dbReference type="GO" id="GO:0003700">
    <property type="term" value="F:DNA-binding transcription factor activity"/>
    <property type="evidence" value="ECO:0007669"/>
    <property type="project" value="InterPro"/>
</dbReference>
<evidence type="ECO:0000259" key="4">
    <source>
        <dbReference type="PROSITE" id="PS50995"/>
    </source>
</evidence>
<dbReference type="PANTHER" id="PTHR42756:SF1">
    <property type="entry name" value="TRANSCRIPTIONAL REPRESSOR OF EMRAB OPERON"/>
    <property type="match status" value="1"/>
</dbReference>
<name>A0A2W7CE06_9HYPH</name>
<dbReference type="InterPro" id="IPR036390">
    <property type="entry name" value="WH_DNA-bd_sf"/>
</dbReference>
<dbReference type="PANTHER" id="PTHR42756">
    <property type="entry name" value="TRANSCRIPTIONAL REGULATOR, MARR"/>
    <property type="match status" value="1"/>
</dbReference>
<comment type="caution">
    <text evidence="5">The sequence shown here is derived from an EMBL/GenBank/DDBJ whole genome shotgun (WGS) entry which is preliminary data.</text>
</comment>
<dbReference type="PRINTS" id="PR00598">
    <property type="entry name" value="HTHMARR"/>
</dbReference>
<dbReference type="AlphaFoldDB" id="A0A2W7CE06"/>
<dbReference type="PROSITE" id="PS01117">
    <property type="entry name" value="HTH_MARR_1"/>
    <property type="match status" value="1"/>
</dbReference>
<dbReference type="Proteomes" id="UP000248616">
    <property type="component" value="Unassembled WGS sequence"/>
</dbReference>
<sequence>MPVKKNKGPPYPVETVGLDVLEDTLSFYIRSINIALSRDLDERLEGLDVARGTGKITTLLLVDSHPGIRPSVIAQLIMRDRSAMGRLVDQMIDHDLITRRNAPDDGRAQELHITKKGADLARKVRKIATKQSSDFFAGVPEKDQKRLLDILRRVYRRTAGLDQQ</sequence>
<dbReference type="EMBL" id="MZXV01000070">
    <property type="protein sequence ID" value="PZV34703.1"/>
    <property type="molecule type" value="Genomic_DNA"/>
</dbReference>
<dbReference type="RefSeq" id="WP_111548018.1">
    <property type="nucleotide sequence ID" value="NZ_MZXV01000070.1"/>
</dbReference>
<reference evidence="6" key="1">
    <citation type="submission" date="2017-03" db="EMBL/GenBank/DDBJ databases">
        <authorList>
            <person name="Safronova V.I."/>
            <person name="Sazanova A.L."/>
            <person name="Chirak E.R."/>
        </authorList>
    </citation>
    <scope>NUCLEOTIDE SEQUENCE [LARGE SCALE GENOMIC DNA]</scope>
    <source>
        <strain evidence="6">Ach-343</strain>
    </source>
</reference>
<dbReference type="SMART" id="SM00347">
    <property type="entry name" value="HTH_MARR"/>
    <property type="match status" value="1"/>
</dbReference>
<evidence type="ECO:0000256" key="1">
    <source>
        <dbReference type="ARBA" id="ARBA00023015"/>
    </source>
</evidence>
<organism evidence="5 6">
    <name type="scientific">Mesorhizobium kowhaii</name>
    <dbReference type="NCBI Taxonomy" id="1300272"/>
    <lineage>
        <taxon>Bacteria</taxon>
        <taxon>Pseudomonadati</taxon>
        <taxon>Pseudomonadota</taxon>
        <taxon>Alphaproteobacteria</taxon>
        <taxon>Hyphomicrobiales</taxon>
        <taxon>Phyllobacteriaceae</taxon>
        <taxon>Mesorhizobium</taxon>
    </lineage>
</organism>
<keyword evidence="1" id="KW-0805">Transcription regulation</keyword>
<keyword evidence="3" id="KW-0804">Transcription</keyword>
<dbReference type="PROSITE" id="PS50995">
    <property type="entry name" value="HTH_MARR_2"/>
    <property type="match status" value="1"/>
</dbReference>
<keyword evidence="6" id="KW-1185">Reference proteome</keyword>
<evidence type="ECO:0000313" key="6">
    <source>
        <dbReference type="Proteomes" id="UP000248616"/>
    </source>
</evidence>
<gene>
    <name evidence="5" type="ORF">B5V02_31855</name>
</gene>
<keyword evidence="2" id="KW-0238">DNA-binding</keyword>
<dbReference type="InterPro" id="IPR000835">
    <property type="entry name" value="HTH_MarR-typ"/>
</dbReference>
<evidence type="ECO:0000256" key="2">
    <source>
        <dbReference type="ARBA" id="ARBA00023125"/>
    </source>
</evidence>
<accession>A0A2W7CE06</accession>
<feature type="domain" description="HTH marR-type" evidence="4">
    <location>
        <begin position="22"/>
        <end position="156"/>
    </location>
</feature>
<dbReference type="InterPro" id="IPR036388">
    <property type="entry name" value="WH-like_DNA-bd_sf"/>
</dbReference>
<dbReference type="Pfam" id="PF01047">
    <property type="entry name" value="MarR"/>
    <property type="match status" value="1"/>
</dbReference>
<dbReference type="OrthoDB" id="7349109at2"/>
<protein>
    <submittedName>
        <fullName evidence="5">MarR family transcriptional regulator</fullName>
    </submittedName>
</protein>
<proteinExistence type="predicted"/>
<dbReference type="InterPro" id="IPR023187">
    <property type="entry name" value="Tscrpt_reg_MarR-type_CS"/>
</dbReference>
<dbReference type="SUPFAM" id="SSF46785">
    <property type="entry name" value="Winged helix' DNA-binding domain"/>
    <property type="match status" value="1"/>
</dbReference>
<dbReference type="Gene3D" id="1.10.10.10">
    <property type="entry name" value="Winged helix-like DNA-binding domain superfamily/Winged helix DNA-binding domain"/>
    <property type="match status" value="1"/>
</dbReference>
<evidence type="ECO:0000256" key="3">
    <source>
        <dbReference type="ARBA" id="ARBA00023163"/>
    </source>
</evidence>